<dbReference type="GO" id="GO:0043565">
    <property type="term" value="F:sequence-specific DNA binding"/>
    <property type="evidence" value="ECO:0007669"/>
    <property type="project" value="InterPro"/>
</dbReference>
<dbReference type="InterPro" id="IPR046532">
    <property type="entry name" value="DUF6597"/>
</dbReference>
<keyword evidence="6" id="KW-1185">Reference proteome</keyword>
<dbReference type="InterPro" id="IPR009057">
    <property type="entry name" value="Homeodomain-like_sf"/>
</dbReference>
<evidence type="ECO:0000313" key="6">
    <source>
        <dbReference type="Proteomes" id="UP000234240"/>
    </source>
</evidence>
<dbReference type="OrthoDB" id="9809338at2"/>
<evidence type="ECO:0000256" key="2">
    <source>
        <dbReference type="ARBA" id="ARBA00023125"/>
    </source>
</evidence>
<dbReference type="InterPro" id="IPR050204">
    <property type="entry name" value="AraC_XylS_family_regulators"/>
</dbReference>
<dbReference type="RefSeq" id="WP_101817219.1">
    <property type="nucleotide sequence ID" value="NZ_PJZF01000013.1"/>
</dbReference>
<name>A0A2N5E2E0_9GAMM</name>
<feature type="domain" description="HTH araC/xylS-type" evidence="4">
    <location>
        <begin position="175"/>
        <end position="264"/>
    </location>
</feature>
<dbReference type="Pfam" id="PF12833">
    <property type="entry name" value="HTH_18"/>
    <property type="match status" value="1"/>
</dbReference>
<evidence type="ECO:0000256" key="1">
    <source>
        <dbReference type="ARBA" id="ARBA00023015"/>
    </source>
</evidence>
<dbReference type="Gene3D" id="1.10.10.60">
    <property type="entry name" value="Homeodomain-like"/>
    <property type="match status" value="1"/>
</dbReference>
<comment type="caution">
    <text evidence="5">The sequence shown here is derived from an EMBL/GenBank/DDBJ whole genome shotgun (WGS) entry which is preliminary data.</text>
</comment>
<gene>
    <name evidence="5" type="ORF">CYR55_14690</name>
</gene>
<keyword evidence="2" id="KW-0238">DNA-binding</keyword>
<organism evidence="5 6">
    <name type="scientific">Chimaeribacter californicus</name>
    <dbReference type="NCBI Taxonomy" id="2060067"/>
    <lineage>
        <taxon>Bacteria</taxon>
        <taxon>Pseudomonadati</taxon>
        <taxon>Pseudomonadota</taxon>
        <taxon>Gammaproteobacteria</taxon>
        <taxon>Enterobacterales</taxon>
        <taxon>Yersiniaceae</taxon>
        <taxon>Chimaeribacter</taxon>
    </lineage>
</organism>
<evidence type="ECO:0000313" key="5">
    <source>
        <dbReference type="EMBL" id="PLR34734.1"/>
    </source>
</evidence>
<evidence type="ECO:0000259" key="4">
    <source>
        <dbReference type="PROSITE" id="PS01124"/>
    </source>
</evidence>
<keyword evidence="1" id="KW-0805">Transcription regulation</keyword>
<proteinExistence type="predicted"/>
<dbReference type="EMBL" id="PJZF01000013">
    <property type="protein sequence ID" value="PLR34734.1"/>
    <property type="molecule type" value="Genomic_DNA"/>
</dbReference>
<dbReference type="PROSITE" id="PS01124">
    <property type="entry name" value="HTH_ARAC_FAMILY_2"/>
    <property type="match status" value="1"/>
</dbReference>
<evidence type="ECO:0000256" key="3">
    <source>
        <dbReference type="ARBA" id="ARBA00023163"/>
    </source>
</evidence>
<dbReference type="SUPFAM" id="SSF46689">
    <property type="entry name" value="Homeodomain-like"/>
    <property type="match status" value="2"/>
</dbReference>
<protein>
    <submittedName>
        <fullName evidence="5">AraC family transcriptional regulator</fullName>
    </submittedName>
</protein>
<dbReference type="PANTHER" id="PTHR46796">
    <property type="entry name" value="HTH-TYPE TRANSCRIPTIONAL ACTIVATOR RHAS-RELATED"/>
    <property type="match status" value="1"/>
</dbReference>
<dbReference type="SMART" id="SM00342">
    <property type="entry name" value="HTH_ARAC"/>
    <property type="match status" value="1"/>
</dbReference>
<dbReference type="Proteomes" id="UP000234240">
    <property type="component" value="Unassembled WGS sequence"/>
</dbReference>
<sequence>MPDALLTRRHAVIHPEQPWFVLSAARHYTVMGSENPAISHFYRFDRAPMAGMTLAIPDGCVDILFDCDATRPMARVCGTTLEARSAELKAGHHYFGVRFAPGVMPDFLDVMAEELTDREFGFLDVIPGARPAFEHIVENTLFSQQVALFNHYFTRRLTRKSSAVTSQSLRAIRGLRGNIRVEQLAALTGYTCRTLQRQFRQDTGLSPKAFSRIIRCQSALNCLHQPESPACSDLALDLGFSDQSHFLREFKKLVSTTPLDYQRRILHEAYRERLCYH</sequence>
<dbReference type="GO" id="GO:0003700">
    <property type="term" value="F:DNA-binding transcription factor activity"/>
    <property type="evidence" value="ECO:0007669"/>
    <property type="project" value="InterPro"/>
</dbReference>
<keyword evidence="3" id="KW-0804">Transcription</keyword>
<dbReference type="AlphaFoldDB" id="A0A2N5E2E0"/>
<reference evidence="5 6" key="1">
    <citation type="submission" date="2017-12" db="EMBL/GenBank/DDBJ databases">
        <title>Characterization of six clinical isolates of Enterochimera gen. nov., a novel genus of the Yersiniaciae family and the three species Enterochimera arupensis sp. nov., Enterochimera coloradensis sp. nov, and Enterochimera californica sp. nov.</title>
        <authorList>
            <person name="Rossi A."/>
            <person name="Fisher M."/>
        </authorList>
    </citation>
    <scope>NUCLEOTIDE SEQUENCE [LARGE SCALE GENOMIC DNA]</scope>
    <source>
        <strain evidence="6">2015-Iso6</strain>
    </source>
</reference>
<accession>A0A2N5E2E0</accession>
<dbReference type="Pfam" id="PF20240">
    <property type="entry name" value="DUF6597"/>
    <property type="match status" value="1"/>
</dbReference>
<dbReference type="InterPro" id="IPR018060">
    <property type="entry name" value="HTH_AraC"/>
</dbReference>